<dbReference type="PANTHER" id="PTHR35046">
    <property type="entry name" value="ZINC KNUCKLE (CCHC-TYPE) FAMILY PROTEIN"/>
    <property type="match status" value="1"/>
</dbReference>
<name>Q2QWW0_ORYSJ</name>
<dbReference type="GO" id="GO:0003676">
    <property type="term" value="F:nucleic acid binding"/>
    <property type="evidence" value="ECO:0007669"/>
    <property type="project" value="InterPro"/>
</dbReference>
<dbReference type="InterPro" id="IPR036397">
    <property type="entry name" value="RNaseH_sf"/>
</dbReference>
<dbReference type="InterPro" id="IPR012337">
    <property type="entry name" value="RNaseH-like_sf"/>
</dbReference>
<dbReference type="AlphaFoldDB" id="Q2QWW0"/>
<reference evidence="2" key="1">
    <citation type="journal article" date="2005" name="BMC Biol.">
        <title>The sequence of rice chromosomes 11 and 12, rich in disease resistance genes and recent gene duplications.</title>
        <authorList>
            <consortium name="The rice chromosomes 11 and 12 sequencing consortia"/>
        </authorList>
    </citation>
    <scope>NUCLEOTIDE SEQUENCE [LARGE SCALE GENOMIC DNA]</scope>
</reference>
<accession>Q2QWW0</accession>
<sequence length="154" mass="17369">MATLQRHHSYALTIMICTDKPEVNKQAIWSDISMDVVEGFPRVAGKSVILTVVDRFSKYAHFITLAHPYLAESVARAFYTDIVRLHDVPASIVSDRDPVFTSTFWQALFAATGTKLHMSSVFHPQTDGQSEAVNKAIAMYLRCLVGDRPRQWIK</sequence>
<dbReference type="Pfam" id="PF00665">
    <property type="entry name" value="rve"/>
    <property type="match status" value="1"/>
</dbReference>
<dbReference type="SUPFAM" id="SSF53098">
    <property type="entry name" value="Ribonuclease H-like"/>
    <property type="match status" value="1"/>
</dbReference>
<protein>
    <submittedName>
        <fullName evidence="2">Retrotransposon protein, putative, unclassified</fullName>
    </submittedName>
</protein>
<dbReference type="EMBL" id="DP000011">
    <property type="protein sequence ID" value="ABA95946.1"/>
    <property type="molecule type" value="Genomic_DNA"/>
</dbReference>
<dbReference type="PANTHER" id="PTHR35046:SF18">
    <property type="entry name" value="RNA-DIRECTED DNA POLYMERASE"/>
    <property type="match status" value="1"/>
</dbReference>
<proteinExistence type="predicted"/>
<evidence type="ECO:0000259" key="1">
    <source>
        <dbReference type="PROSITE" id="PS50994"/>
    </source>
</evidence>
<dbReference type="Gene3D" id="3.30.420.10">
    <property type="entry name" value="Ribonuclease H-like superfamily/Ribonuclease H"/>
    <property type="match status" value="1"/>
</dbReference>
<gene>
    <name evidence="2" type="ordered locus">LOC_Os12g08040</name>
</gene>
<dbReference type="InterPro" id="IPR001584">
    <property type="entry name" value="Integrase_cat-core"/>
</dbReference>
<reference evidence="2" key="2">
    <citation type="submission" date="2005-04" db="EMBL/GenBank/DDBJ databases">
        <authorList>
            <person name="Buell C.R."/>
            <person name="Wing R.A."/>
            <person name="McCombie W.A."/>
            <person name="Ouyang S."/>
        </authorList>
    </citation>
    <scope>NUCLEOTIDE SEQUENCE</scope>
</reference>
<reference evidence="2" key="3">
    <citation type="submission" date="2006-01" db="EMBL/GenBank/DDBJ databases">
        <authorList>
            <person name="Buell R."/>
        </authorList>
    </citation>
    <scope>NUCLEOTIDE SEQUENCE</scope>
</reference>
<dbReference type="PROSITE" id="PS50994">
    <property type="entry name" value="INTEGRASE"/>
    <property type="match status" value="1"/>
</dbReference>
<feature type="domain" description="Integrase catalytic" evidence="1">
    <location>
        <begin position="17"/>
        <end position="154"/>
    </location>
</feature>
<evidence type="ECO:0000313" key="2">
    <source>
        <dbReference type="EMBL" id="ABA95946.1"/>
    </source>
</evidence>
<organism evidence="2">
    <name type="scientific">Oryza sativa subsp. japonica</name>
    <name type="common">Rice</name>
    <dbReference type="NCBI Taxonomy" id="39947"/>
    <lineage>
        <taxon>Eukaryota</taxon>
        <taxon>Viridiplantae</taxon>
        <taxon>Streptophyta</taxon>
        <taxon>Embryophyta</taxon>
        <taxon>Tracheophyta</taxon>
        <taxon>Spermatophyta</taxon>
        <taxon>Magnoliopsida</taxon>
        <taxon>Liliopsida</taxon>
        <taxon>Poales</taxon>
        <taxon>Poaceae</taxon>
        <taxon>BOP clade</taxon>
        <taxon>Oryzoideae</taxon>
        <taxon>Oryzeae</taxon>
        <taxon>Oryzinae</taxon>
        <taxon>Oryza</taxon>
        <taxon>Oryza sativa</taxon>
    </lineage>
</organism>
<dbReference type="GO" id="GO:0015074">
    <property type="term" value="P:DNA integration"/>
    <property type="evidence" value="ECO:0007669"/>
    <property type="project" value="InterPro"/>
</dbReference>